<evidence type="ECO:0000256" key="1">
    <source>
        <dbReference type="ARBA" id="ARBA00005578"/>
    </source>
</evidence>
<organism evidence="3 4">
    <name type="scientific">Pectobacterium cacticida</name>
    <dbReference type="NCBI Taxonomy" id="69221"/>
    <lineage>
        <taxon>Bacteria</taxon>
        <taxon>Pseudomonadati</taxon>
        <taxon>Pseudomonadota</taxon>
        <taxon>Gammaproteobacteria</taxon>
        <taxon>Enterobacterales</taxon>
        <taxon>Pectobacteriaceae</taxon>
        <taxon>Pectobacterium</taxon>
    </lineage>
</organism>
<evidence type="ECO:0000313" key="3">
    <source>
        <dbReference type="EMBL" id="WWO37958.1"/>
    </source>
</evidence>
<dbReference type="InterPro" id="IPR050961">
    <property type="entry name" value="BolA/IbaG_stress_morph_reg"/>
</dbReference>
<dbReference type="Gene3D" id="3.30.300.90">
    <property type="entry name" value="BolA-like"/>
    <property type="match status" value="1"/>
</dbReference>
<keyword evidence="4" id="KW-1185">Reference proteome</keyword>
<reference evidence="3 4" key="1">
    <citation type="journal article" date="2024" name="Front. Plant Sci.">
        <title>Comprehensive phenomic and genomic studies of the species, Pectobacterium cacticida and proposal for reclassification as Alcorniella cacticida comb. nov.</title>
        <authorList>
            <person name="Jonca J."/>
            <person name="Pirhonen M."/>
            <person name="Waleron M.M."/>
            <person name="Gawor J."/>
            <person name="Mrozik A."/>
            <person name="Smoktunowicz M."/>
            <person name="Waleron K."/>
            <person name="Waleron M."/>
        </authorList>
    </citation>
    <scope>NUCLEOTIDE SEQUENCE [LARGE SCALE GENOMIC DNA]</scope>
    <source>
        <strain evidence="3 4">DPMP6</strain>
    </source>
</reference>
<dbReference type="Pfam" id="PF01722">
    <property type="entry name" value="BolA"/>
    <property type="match status" value="1"/>
</dbReference>
<dbReference type="PIRSF" id="PIRSF003113">
    <property type="entry name" value="BolA"/>
    <property type="match status" value="1"/>
</dbReference>
<dbReference type="InterPro" id="IPR036065">
    <property type="entry name" value="BolA-like_sf"/>
</dbReference>
<protein>
    <submittedName>
        <fullName evidence="3">Transcriptional regulator BolA</fullName>
    </submittedName>
</protein>
<dbReference type="EMBL" id="CP125967">
    <property type="protein sequence ID" value="WWO37958.1"/>
    <property type="molecule type" value="Genomic_DNA"/>
</dbReference>
<dbReference type="PANTHER" id="PTHR46229">
    <property type="entry name" value="BOLA TRANSCRIPTION REGULATOR"/>
    <property type="match status" value="1"/>
</dbReference>
<dbReference type="RefSeq" id="WP_264497990.1">
    <property type="nucleotide sequence ID" value="NZ_CP109947.1"/>
</dbReference>
<dbReference type="SUPFAM" id="SSF82657">
    <property type="entry name" value="BolA-like"/>
    <property type="match status" value="1"/>
</dbReference>
<comment type="similarity">
    <text evidence="1 2">Belongs to the BolA/IbaG family.</text>
</comment>
<evidence type="ECO:0000256" key="2">
    <source>
        <dbReference type="RuleBase" id="RU003860"/>
    </source>
</evidence>
<dbReference type="Proteomes" id="UP001379444">
    <property type="component" value="Chromosome"/>
</dbReference>
<gene>
    <name evidence="3" type="primary">bolA</name>
    <name evidence="3" type="ORF">QNA12_15760</name>
</gene>
<dbReference type="NCBIfam" id="NF008638">
    <property type="entry name" value="PRK11628.1"/>
    <property type="match status" value="1"/>
</dbReference>
<name>A0ABZ2G8H4_9GAMM</name>
<accession>A0ABZ2G8H4</accession>
<proteinExistence type="inferred from homology"/>
<sequence length="104" mass="11556">MMRETIEEKLRMGFEPLHLEVMDESHRHNVPIGAESHFNVVVVSDKFAGKRVIGRHRAVYAVLAEELANSVHALALHTYTEKEWATLQNTVPPSPPCGGGGIRS</sequence>
<evidence type="ECO:0000313" key="4">
    <source>
        <dbReference type="Proteomes" id="UP001379444"/>
    </source>
</evidence>
<dbReference type="InterPro" id="IPR002634">
    <property type="entry name" value="BolA"/>
</dbReference>
<dbReference type="PANTHER" id="PTHR46229:SF2">
    <property type="entry name" value="BOLA-LIKE PROTEIN 1"/>
    <property type="match status" value="1"/>
</dbReference>